<reference evidence="2" key="2">
    <citation type="submission" date="2004-02" db="EMBL/GenBank/DDBJ databases">
        <authorList>
            <consortium name="Genoscope"/>
            <consortium name="Whitehead Institute Centre for Genome Research"/>
        </authorList>
    </citation>
    <scope>NUCLEOTIDE SEQUENCE</scope>
</reference>
<sequence length="24" mass="2894">MDDSGIIRRRRLQKDLPLPRKSSR</sequence>
<evidence type="ECO:0000256" key="1">
    <source>
        <dbReference type="SAM" id="MobiDB-lite"/>
    </source>
</evidence>
<protein>
    <submittedName>
        <fullName evidence="2">(spotted green pufferfish) hypothetical protein</fullName>
    </submittedName>
</protein>
<comment type="caution">
    <text evidence="2">The sequence shown here is derived from an EMBL/GenBank/DDBJ whole genome shotgun (WGS) entry which is preliminary data.</text>
</comment>
<feature type="region of interest" description="Disordered" evidence="1">
    <location>
        <begin position="1"/>
        <end position="24"/>
    </location>
</feature>
<dbReference type="EMBL" id="CAAE01010091">
    <property type="protein sequence ID" value="CAF92581.1"/>
    <property type="molecule type" value="Genomic_DNA"/>
</dbReference>
<accession>Q4T3F1</accession>
<organism evidence="2">
    <name type="scientific">Tetraodon nigroviridis</name>
    <name type="common">Spotted green pufferfish</name>
    <name type="synonym">Chelonodon nigroviridis</name>
    <dbReference type="NCBI Taxonomy" id="99883"/>
    <lineage>
        <taxon>Eukaryota</taxon>
        <taxon>Metazoa</taxon>
        <taxon>Chordata</taxon>
        <taxon>Craniata</taxon>
        <taxon>Vertebrata</taxon>
        <taxon>Euteleostomi</taxon>
        <taxon>Actinopterygii</taxon>
        <taxon>Neopterygii</taxon>
        <taxon>Teleostei</taxon>
        <taxon>Neoteleostei</taxon>
        <taxon>Acanthomorphata</taxon>
        <taxon>Eupercaria</taxon>
        <taxon>Tetraodontiformes</taxon>
        <taxon>Tetradontoidea</taxon>
        <taxon>Tetraodontidae</taxon>
        <taxon>Tetraodon</taxon>
    </lineage>
</organism>
<evidence type="ECO:0000313" key="2">
    <source>
        <dbReference type="EMBL" id="CAF92581.1"/>
    </source>
</evidence>
<reference evidence="2" key="1">
    <citation type="journal article" date="2004" name="Nature">
        <title>Genome duplication in the teleost fish Tetraodon nigroviridis reveals the early vertebrate proto-karyotype.</title>
        <authorList>
            <person name="Jaillon O."/>
            <person name="Aury J.-M."/>
            <person name="Brunet F."/>
            <person name="Petit J.-L."/>
            <person name="Stange-Thomann N."/>
            <person name="Mauceli E."/>
            <person name="Bouneau L."/>
            <person name="Fischer C."/>
            <person name="Ozouf-Costaz C."/>
            <person name="Bernot A."/>
            <person name="Nicaud S."/>
            <person name="Jaffe D."/>
            <person name="Fisher S."/>
            <person name="Lutfalla G."/>
            <person name="Dossat C."/>
            <person name="Segurens B."/>
            <person name="Dasilva C."/>
            <person name="Salanoubat M."/>
            <person name="Levy M."/>
            <person name="Boudet N."/>
            <person name="Castellano S."/>
            <person name="Anthouard V."/>
            <person name="Jubin C."/>
            <person name="Castelli V."/>
            <person name="Katinka M."/>
            <person name="Vacherie B."/>
            <person name="Biemont C."/>
            <person name="Skalli Z."/>
            <person name="Cattolico L."/>
            <person name="Poulain J."/>
            <person name="De Berardinis V."/>
            <person name="Cruaud C."/>
            <person name="Duprat S."/>
            <person name="Brottier P."/>
            <person name="Coutanceau J.-P."/>
            <person name="Gouzy J."/>
            <person name="Parra G."/>
            <person name="Lardier G."/>
            <person name="Chapple C."/>
            <person name="McKernan K.J."/>
            <person name="McEwan P."/>
            <person name="Bosak S."/>
            <person name="Kellis M."/>
            <person name="Volff J.-N."/>
            <person name="Guigo R."/>
            <person name="Zody M.C."/>
            <person name="Mesirov J."/>
            <person name="Lindblad-Toh K."/>
            <person name="Birren B."/>
            <person name="Nusbaum C."/>
            <person name="Kahn D."/>
            <person name="Robinson-Rechavi M."/>
            <person name="Laudet V."/>
            <person name="Schachter V."/>
            <person name="Quetier F."/>
            <person name="Saurin W."/>
            <person name="Scarpelli C."/>
            <person name="Wincker P."/>
            <person name="Lander E.S."/>
            <person name="Weissenbach J."/>
            <person name="Roest Crollius H."/>
        </authorList>
    </citation>
    <scope>NUCLEOTIDE SEQUENCE [LARGE SCALE GENOMIC DNA]</scope>
</reference>
<name>Q4T3F1_TETNG</name>
<gene>
    <name evidence="2" type="ORF">GSTENG00007882001</name>
</gene>
<dbReference type="KEGG" id="tng:GSTEN00007882G001"/>
<proteinExistence type="predicted"/>
<dbReference type="AlphaFoldDB" id="Q4T3F1"/>